<sequence>MKKLQHSLNISPKITFAQEQLFVGVKGYLCATTRLKVGV</sequence>
<organism evidence="1 2">
    <name type="scientific">Crocosphaera watsonii WH 8502</name>
    <dbReference type="NCBI Taxonomy" id="423474"/>
    <lineage>
        <taxon>Bacteria</taxon>
        <taxon>Bacillati</taxon>
        <taxon>Cyanobacteriota</taxon>
        <taxon>Cyanophyceae</taxon>
        <taxon>Oscillatoriophycideae</taxon>
        <taxon>Chroococcales</taxon>
        <taxon>Aphanothecaceae</taxon>
        <taxon>Crocosphaera</taxon>
    </lineage>
</organism>
<gene>
    <name evidence="1" type="ORF">CWATWH8502_2260</name>
</gene>
<dbReference type="EMBL" id="CAQK01000295">
    <property type="protein sequence ID" value="CCQ50378.1"/>
    <property type="molecule type" value="Genomic_DNA"/>
</dbReference>
<dbReference type="Proteomes" id="UP000018348">
    <property type="component" value="Unassembled WGS sequence"/>
</dbReference>
<accession>T2IBD7</accession>
<protein>
    <submittedName>
        <fullName evidence="1">Uncharacterized protein</fullName>
    </submittedName>
</protein>
<proteinExistence type="predicted"/>
<dbReference type="AlphaFoldDB" id="T2IBD7"/>
<reference evidence="1 2" key="2">
    <citation type="submission" date="2013-09" db="EMBL/GenBank/DDBJ databases">
        <title>Whole genome comparison of six Crocosphaera watsonii strains with differing phenotypes.</title>
        <authorList>
            <person name="Bench S.R."/>
            <person name="Heller P."/>
            <person name="Frank I."/>
            <person name="Arciniega M."/>
            <person name="Shilova I.N."/>
            <person name="Zehr J.P."/>
        </authorList>
    </citation>
    <scope>NUCLEOTIDE SEQUENCE [LARGE SCALE GENOMIC DNA]</scope>
    <source>
        <strain evidence="1 2">WH 8502</strain>
    </source>
</reference>
<evidence type="ECO:0000313" key="1">
    <source>
        <dbReference type="EMBL" id="CCQ50378.1"/>
    </source>
</evidence>
<name>T2IBD7_CROWT</name>
<reference evidence="1 2" key="1">
    <citation type="submission" date="2013-01" db="EMBL/GenBank/DDBJ databases">
        <authorList>
            <person name="Bench S."/>
        </authorList>
    </citation>
    <scope>NUCLEOTIDE SEQUENCE [LARGE SCALE GENOMIC DNA]</scope>
    <source>
        <strain evidence="1 2">WH 8502</strain>
    </source>
</reference>
<evidence type="ECO:0000313" key="2">
    <source>
        <dbReference type="Proteomes" id="UP000018348"/>
    </source>
</evidence>
<comment type="caution">
    <text evidence="1">The sequence shown here is derived from an EMBL/GenBank/DDBJ whole genome shotgun (WGS) entry which is preliminary data.</text>
</comment>